<keyword evidence="3" id="KW-1185">Reference proteome</keyword>
<dbReference type="AlphaFoldDB" id="A0A9P5NHH9"/>
<feature type="region of interest" description="Disordered" evidence="1">
    <location>
        <begin position="1"/>
        <end position="44"/>
    </location>
</feature>
<gene>
    <name evidence="2" type="ORF">CPB84DRAFT_1369612</name>
</gene>
<proteinExistence type="predicted"/>
<evidence type="ECO:0000313" key="3">
    <source>
        <dbReference type="Proteomes" id="UP000724874"/>
    </source>
</evidence>
<sequence>MGEPSSESGPNVGREFSTSTRSSSSHPGLSRTRSSSEDSSDVLHSPVQGDYSFFPYSRAREIYQLQQQGLLGLPSHPYSASALFRGLDGVEEREGLGGGEDETERRMFSEAAMSFGQGSLSTSSGRHDLDQVSEEFALSALSNEGLTFGFGYDKLGFLKQRRQKLELRTRRRILVMAMRLPRRI</sequence>
<reference evidence="2" key="1">
    <citation type="submission" date="2020-11" db="EMBL/GenBank/DDBJ databases">
        <authorList>
            <consortium name="DOE Joint Genome Institute"/>
            <person name="Ahrendt S."/>
            <person name="Riley R."/>
            <person name="Andreopoulos W."/>
            <person name="LaButti K."/>
            <person name="Pangilinan J."/>
            <person name="Ruiz-duenas F.J."/>
            <person name="Barrasa J.M."/>
            <person name="Sanchez-Garcia M."/>
            <person name="Camarero S."/>
            <person name="Miyauchi S."/>
            <person name="Serrano A."/>
            <person name="Linde D."/>
            <person name="Babiker R."/>
            <person name="Drula E."/>
            <person name="Ayuso-Fernandez I."/>
            <person name="Pacheco R."/>
            <person name="Padilla G."/>
            <person name="Ferreira P."/>
            <person name="Barriuso J."/>
            <person name="Kellner H."/>
            <person name="Castanera R."/>
            <person name="Alfaro M."/>
            <person name="Ramirez L."/>
            <person name="Pisabarro A.G."/>
            <person name="Kuo A."/>
            <person name="Tritt A."/>
            <person name="Lipzen A."/>
            <person name="He G."/>
            <person name="Yan M."/>
            <person name="Ng V."/>
            <person name="Cullen D."/>
            <person name="Martin F."/>
            <person name="Rosso M.-N."/>
            <person name="Henrissat B."/>
            <person name="Hibbett D."/>
            <person name="Martinez A.T."/>
            <person name="Grigoriev I.V."/>
        </authorList>
    </citation>
    <scope>NUCLEOTIDE SEQUENCE</scope>
    <source>
        <strain evidence="2">AH 44721</strain>
    </source>
</reference>
<feature type="compositionally biased region" description="Low complexity" evidence="1">
    <location>
        <begin position="17"/>
        <end position="33"/>
    </location>
</feature>
<evidence type="ECO:0000256" key="1">
    <source>
        <dbReference type="SAM" id="MobiDB-lite"/>
    </source>
</evidence>
<organism evidence="2 3">
    <name type="scientific">Gymnopilus junonius</name>
    <name type="common">Spectacular rustgill mushroom</name>
    <name type="synonym">Gymnopilus spectabilis subsp. junonius</name>
    <dbReference type="NCBI Taxonomy" id="109634"/>
    <lineage>
        <taxon>Eukaryota</taxon>
        <taxon>Fungi</taxon>
        <taxon>Dikarya</taxon>
        <taxon>Basidiomycota</taxon>
        <taxon>Agaricomycotina</taxon>
        <taxon>Agaricomycetes</taxon>
        <taxon>Agaricomycetidae</taxon>
        <taxon>Agaricales</taxon>
        <taxon>Agaricineae</taxon>
        <taxon>Hymenogastraceae</taxon>
        <taxon>Gymnopilus</taxon>
    </lineage>
</organism>
<dbReference type="EMBL" id="JADNYJ010000070">
    <property type="protein sequence ID" value="KAF8891963.1"/>
    <property type="molecule type" value="Genomic_DNA"/>
</dbReference>
<protein>
    <submittedName>
        <fullName evidence="2">Uncharacterized protein</fullName>
    </submittedName>
</protein>
<dbReference type="Proteomes" id="UP000724874">
    <property type="component" value="Unassembled WGS sequence"/>
</dbReference>
<name>A0A9P5NHH9_GYMJU</name>
<comment type="caution">
    <text evidence="2">The sequence shown here is derived from an EMBL/GenBank/DDBJ whole genome shotgun (WGS) entry which is preliminary data.</text>
</comment>
<accession>A0A9P5NHH9</accession>
<evidence type="ECO:0000313" key="2">
    <source>
        <dbReference type="EMBL" id="KAF8891963.1"/>
    </source>
</evidence>